<keyword evidence="4" id="KW-1185">Reference proteome</keyword>
<dbReference type="Proteomes" id="UP000815325">
    <property type="component" value="Unassembled WGS sequence"/>
</dbReference>
<gene>
    <name evidence="3" type="ORF">DUNSADRAFT_6787</name>
</gene>
<name>A0ABQ7GMM5_DUNSA</name>
<evidence type="ECO:0000313" key="4">
    <source>
        <dbReference type="Proteomes" id="UP000815325"/>
    </source>
</evidence>
<dbReference type="InterPro" id="IPR035979">
    <property type="entry name" value="RBD_domain_sf"/>
</dbReference>
<proteinExistence type="predicted"/>
<evidence type="ECO:0000313" key="3">
    <source>
        <dbReference type="EMBL" id="KAF5835854.1"/>
    </source>
</evidence>
<feature type="transmembrane region" description="Helical" evidence="2">
    <location>
        <begin position="94"/>
        <end position="113"/>
    </location>
</feature>
<feature type="region of interest" description="Disordered" evidence="1">
    <location>
        <begin position="1"/>
        <end position="26"/>
    </location>
</feature>
<organism evidence="3 4">
    <name type="scientific">Dunaliella salina</name>
    <name type="common">Green alga</name>
    <name type="synonym">Protococcus salinus</name>
    <dbReference type="NCBI Taxonomy" id="3046"/>
    <lineage>
        <taxon>Eukaryota</taxon>
        <taxon>Viridiplantae</taxon>
        <taxon>Chlorophyta</taxon>
        <taxon>core chlorophytes</taxon>
        <taxon>Chlorophyceae</taxon>
        <taxon>CS clade</taxon>
        <taxon>Chlamydomonadales</taxon>
        <taxon>Dunaliellaceae</taxon>
        <taxon>Dunaliella</taxon>
    </lineage>
</organism>
<protein>
    <recommendedName>
        <fullName evidence="5">RRM domain-containing protein</fullName>
    </recommendedName>
</protein>
<dbReference type="SUPFAM" id="SSF54928">
    <property type="entry name" value="RNA-binding domain, RBD"/>
    <property type="match status" value="1"/>
</dbReference>
<dbReference type="Gene3D" id="3.30.70.330">
    <property type="match status" value="1"/>
</dbReference>
<dbReference type="InterPro" id="IPR012677">
    <property type="entry name" value="Nucleotide-bd_a/b_plait_sf"/>
</dbReference>
<feature type="transmembrane region" description="Helical" evidence="2">
    <location>
        <begin position="179"/>
        <end position="201"/>
    </location>
</feature>
<dbReference type="EMBL" id="MU069685">
    <property type="protein sequence ID" value="KAF5835854.1"/>
    <property type="molecule type" value="Genomic_DNA"/>
</dbReference>
<comment type="caution">
    <text evidence="3">The sequence shown here is derived from an EMBL/GenBank/DDBJ whole genome shotgun (WGS) entry which is preliminary data.</text>
</comment>
<evidence type="ECO:0000256" key="2">
    <source>
        <dbReference type="SAM" id="Phobius"/>
    </source>
</evidence>
<keyword evidence="2" id="KW-0812">Transmembrane</keyword>
<keyword evidence="2" id="KW-0472">Membrane</keyword>
<sequence>MERDDGEASQGSTVSNDPEENEAEGWSCCGGEVTVEEAARRQKMREYRAELTCRAKKNADNLRPMAGISLLARPLNMGYHFGVGIGLYFQMLEWLIILFSCITLLAFPFWIVVNQSVFLDEANKNKPEFGFKAHEDGTNLLESTFAAIIGPRQDPNNTLAYMLTKLGDTWHGPQTKDSFLLWISILDVVGVVLMIILVTYFTWRADKFEDEVDKDSYDVTDYTVVVSGLPPDAGVHEVGAFFSKYGDIIDVTLVLDMEKVLLACAKAAKLDHKRVSLFQQLDLLPTHLHGEHQW</sequence>
<reference evidence="3" key="1">
    <citation type="submission" date="2017-08" db="EMBL/GenBank/DDBJ databases">
        <authorList>
            <person name="Polle J.E."/>
            <person name="Barry K."/>
            <person name="Cushman J."/>
            <person name="Schmutz J."/>
            <person name="Tran D."/>
            <person name="Hathwaick L.T."/>
            <person name="Yim W.C."/>
            <person name="Jenkins J."/>
            <person name="Mckie-Krisberg Z.M."/>
            <person name="Prochnik S."/>
            <person name="Lindquist E."/>
            <person name="Dockter R.B."/>
            <person name="Adam C."/>
            <person name="Molina H."/>
            <person name="Bunkerborg J."/>
            <person name="Jin E."/>
            <person name="Buchheim M."/>
            <person name="Magnuson J."/>
        </authorList>
    </citation>
    <scope>NUCLEOTIDE SEQUENCE</scope>
    <source>
        <strain evidence="3">CCAP 19/18</strain>
    </source>
</reference>
<keyword evidence="2" id="KW-1133">Transmembrane helix</keyword>
<evidence type="ECO:0008006" key="5">
    <source>
        <dbReference type="Google" id="ProtNLM"/>
    </source>
</evidence>
<evidence type="ECO:0000256" key="1">
    <source>
        <dbReference type="SAM" id="MobiDB-lite"/>
    </source>
</evidence>
<accession>A0ABQ7GMM5</accession>